<dbReference type="SUPFAM" id="SSF46689">
    <property type="entry name" value="Homeodomain-like"/>
    <property type="match status" value="1"/>
</dbReference>
<comment type="caution">
    <text evidence="1">The sequence shown here is derived from an EMBL/GenBank/DDBJ whole genome shotgun (WGS) entry which is preliminary data.</text>
</comment>
<dbReference type="EMBL" id="JAEPWM010000002">
    <property type="protein sequence ID" value="MBK6006294.1"/>
    <property type="molecule type" value="Genomic_DNA"/>
</dbReference>
<dbReference type="Pfam" id="PF04255">
    <property type="entry name" value="DUF433"/>
    <property type="match status" value="1"/>
</dbReference>
<dbReference type="RefSeq" id="WP_201168914.1">
    <property type="nucleotide sequence ID" value="NZ_JAEPWM010000002.1"/>
</dbReference>
<reference evidence="1" key="1">
    <citation type="journal article" date="2012" name="J. Microbiol. Biotechnol.">
        <title>Ramlibacter ginsenosidimutans sp. nov., with ginsenoside-converting activity.</title>
        <authorList>
            <person name="Wang L."/>
            <person name="An D.S."/>
            <person name="Kim S.G."/>
            <person name="Jin F.X."/>
            <person name="Kim S.C."/>
            <person name="Lee S.T."/>
            <person name="Im W.T."/>
        </authorList>
    </citation>
    <scope>NUCLEOTIDE SEQUENCE</scope>
    <source>
        <strain evidence="1">KACC 17527</strain>
    </source>
</reference>
<gene>
    <name evidence="1" type="ORF">JJB11_09350</name>
</gene>
<organism evidence="1 2">
    <name type="scientific">Ramlibacter ginsenosidimutans</name>
    <dbReference type="NCBI Taxonomy" id="502333"/>
    <lineage>
        <taxon>Bacteria</taxon>
        <taxon>Pseudomonadati</taxon>
        <taxon>Pseudomonadota</taxon>
        <taxon>Betaproteobacteria</taxon>
        <taxon>Burkholderiales</taxon>
        <taxon>Comamonadaceae</taxon>
        <taxon>Ramlibacter</taxon>
    </lineage>
</organism>
<accession>A0A934TRX0</accession>
<name>A0A934TRX0_9BURK</name>
<evidence type="ECO:0000313" key="2">
    <source>
        <dbReference type="Proteomes" id="UP000630528"/>
    </source>
</evidence>
<dbReference type="InterPro" id="IPR007367">
    <property type="entry name" value="DUF433"/>
</dbReference>
<proteinExistence type="predicted"/>
<reference evidence="1" key="2">
    <citation type="submission" date="2021-01" db="EMBL/GenBank/DDBJ databases">
        <authorList>
            <person name="Kang M."/>
        </authorList>
    </citation>
    <scope>NUCLEOTIDE SEQUENCE</scope>
    <source>
        <strain evidence="1">KACC 17527</strain>
    </source>
</reference>
<evidence type="ECO:0000313" key="1">
    <source>
        <dbReference type="EMBL" id="MBK6006294.1"/>
    </source>
</evidence>
<dbReference type="AlphaFoldDB" id="A0A934TRX0"/>
<dbReference type="InterPro" id="IPR009057">
    <property type="entry name" value="Homeodomain-like_sf"/>
</dbReference>
<keyword evidence="2" id="KW-1185">Reference proteome</keyword>
<dbReference type="Proteomes" id="UP000630528">
    <property type="component" value="Unassembled WGS sequence"/>
</dbReference>
<protein>
    <submittedName>
        <fullName evidence="1">DUF433 domain-containing protein</fullName>
    </submittedName>
</protein>
<sequence length="73" mass="7884">MIDWSACPAVEQDPSRVSGAWVFRGTRVPVAALFQNLEDGASIQEFVQWFPGVSLEQARAVLEHAARGSAAVV</sequence>
<dbReference type="Gene3D" id="1.10.10.10">
    <property type="entry name" value="Winged helix-like DNA-binding domain superfamily/Winged helix DNA-binding domain"/>
    <property type="match status" value="1"/>
</dbReference>
<dbReference type="InterPro" id="IPR036388">
    <property type="entry name" value="WH-like_DNA-bd_sf"/>
</dbReference>